<organism evidence="2 3">
    <name type="scientific">Camelina sativa</name>
    <name type="common">False flax</name>
    <name type="synonym">Myagrum sativum</name>
    <dbReference type="NCBI Taxonomy" id="90675"/>
    <lineage>
        <taxon>Eukaryota</taxon>
        <taxon>Viridiplantae</taxon>
        <taxon>Streptophyta</taxon>
        <taxon>Embryophyta</taxon>
        <taxon>Tracheophyta</taxon>
        <taxon>Spermatophyta</taxon>
        <taxon>Magnoliopsida</taxon>
        <taxon>eudicotyledons</taxon>
        <taxon>Gunneridae</taxon>
        <taxon>Pentapetalae</taxon>
        <taxon>rosids</taxon>
        <taxon>malvids</taxon>
        <taxon>Brassicales</taxon>
        <taxon>Brassicaceae</taxon>
        <taxon>Camelineae</taxon>
        <taxon>Camelina</taxon>
    </lineage>
</organism>
<gene>
    <name evidence="3" type="primary">LOC109133000</name>
</gene>
<dbReference type="Proteomes" id="UP000694864">
    <property type="component" value="Chromosome 5"/>
</dbReference>
<reference evidence="3" key="2">
    <citation type="submission" date="2025-08" db="UniProtKB">
        <authorList>
            <consortium name="RefSeq"/>
        </authorList>
    </citation>
    <scope>IDENTIFICATION</scope>
    <source>
        <tissue evidence="3">Leaf</tissue>
    </source>
</reference>
<feature type="compositionally biased region" description="Polar residues" evidence="1">
    <location>
        <begin position="212"/>
        <end position="223"/>
    </location>
</feature>
<sequence>MSTFGFGDNIENGGSYFKFFDPSLAKMLTQPEYPLQDPYGQHQPPYLQQNLSVEELLQSGVTNNELPYGGNNKELQYGVTYTELQHVGNKSELQYGGNNKELQHGGNKSELQYGGNNSELQYGGNNKELQYGVTYTELQHGGNKSELQYGGINSELQYGGNNNELQYGGNNNELQAVIIPQQQHHQEKKTMEKAERQNFLPESKDSNNSNSGDSTVTRAQNQHDPSKATAKMRNLKEKRSTKRSATSK</sequence>
<protein>
    <submittedName>
        <fullName evidence="3">Stress protein DDR48-like</fullName>
    </submittedName>
</protein>
<keyword evidence="2" id="KW-1185">Reference proteome</keyword>
<name>A0ABM1RPY4_CAMSA</name>
<dbReference type="GeneID" id="109133000"/>
<dbReference type="RefSeq" id="XP_019101072.1">
    <property type="nucleotide sequence ID" value="XM_019245527.1"/>
</dbReference>
<proteinExistence type="predicted"/>
<evidence type="ECO:0000313" key="2">
    <source>
        <dbReference type="Proteomes" id="UP000694864"/>
    </source>
</evidence>
<evidence type="ECO:0000256" key="1">
    <source>
        <dbReference type="SAM" id="MobiDB-lite"/>
    </source>
</evidence>
<feature type="region of interest" description="Disordered" evidence="1">
    <location>
        <begin position="181"/>
        <end position="248"/>
    </location>
</feature>
<feature type="compositionally biased region" description="Basic and acidic residues" evidence="1">
    <location>
        <begin position="184"/>
        <end position="196"/>
    </location>
</feature>
<evidence type="ECO:0000313" key="3">
    <source>
        <dbReference type="RefSeq" id="XP_019101072.1"/>
    </source>
</evidence>
<accession>A0ABM1RPY4</accession>
<reference evidence="2" key="1">
    <citation type="journal article" date="2014" name="Nat. Commun.">
        <title>The emerging biofuel crop Camelina sativa retains a highly undifferentiated hexaploid genome structure.</title>
        <authorList>
            <person name="Kagale S."/>
            <person name="Koh C."/>
            <person name="Nixon J."/>
            <person name="Bollina V."/>
            <person name="Clarke W.E."/>
            <person name="Tuteja R."/>
            <person name="Spillane C."/>
            <person name="Robinson S.J."/>
            <person name="Links M.G."/>
            <person name="Clarke C."/>
            <person name="Higgins E.E."/>
            <person name="Huebert T."/>
            <person name="Sharpe A.G."/>
            <person name="Parkin I.A."/>
        </authorList>
    </citation>
    <scope>NUCLEOTIDE SEQUENCE [LARGE SCALE GENOMIC DNA]</scope>
    <source>
        <strain evidence="2">cv. DH55</strain>
    </source>
</reference>